<name>A0A9N9NF15_9GLOM</name>
<dbReference type="InterPro" id="IPR036927">
    <property type="entry name" value="Cyt_c_oxase-like_su1_sf"/>
</dbReference>
<gene>
    <name evidence="2" type="ORF">FCALED_LOCUS14737</name>
</gene>
<dbReference type="Proteomes" id="UP000789570">
    <property type="component" value="Unassembled WGS sequence"/>
</dbReference>
<evidence type="ECO:0000256" key="1">
    <source>
        <dbReference type="SAM" id="Phobius"/>
    </source>
</evidence>
<dbReference type="EMBL" id="CAJVPQ010011393">
    <property type="protein sequence ID" value="CAG8727010.1"/>
    <property type="molecule type" value="Genomic_DNA"/>
</dbReference>
<feature type="non-terminal residue" evidence="2">
    <location>
        <position position="1"/>
    </location>
</feature>
<dbReference type="OrthoDB" id="2443709at2759"/>
<keyword evidence="1" id="KW-1133">Transmembrane helix</keyword>
<proteinExistence type="predicted"/>
<organism evidence="2 3">
    <name type="scientific">Funneliformis caledonium</name>
    <dbReference type="NCBI Taxonomy" id="1117310"/>
    <lineage>
        <taxon>Eukaryota</taxon>
        <taxon>Fungi</taxon>
        <taxon>Fungi incertae sedis</taxon>
        <taxon>Mucoromycota</taxon>
        <taxon>Glomeromycotina</taxon>
        <taxon>Glomeromycetes</taxon>
        <taxon>Glomerales</taxon>
        <taxon>Glomeraceae</taxon>
        <taxon>Funneliformis</taxon>
    </lineage>
</organism>
<protein>
    <submittedName>
        <fullName evidence="2">9210_t:CDS:1</fullName>
    </submittedName>
</protein>
<dbReference type="SUPFAM" id="SSF81442">
    <property type="entry name" value="Cytochrome c oxidase subunit I-like"/>
    <property type="match status" value="1"/>
</dbReference>
<keyword evidence="1" id="KW-0812">Transmembrane</keyword>
<sequence length="135" mass="15656">YDKKRSVYLSKMLARWLFSTNAKDIGTLYLIFALFAGKLFIMPALNLAICREGSTLLQYFINFVFEVTIWREIIRNLSAENFLLRILRDFTQEFLTILTISTYILETFATSVQKTLHIREVHNTIPNTSGQLGPI</sequence>
<dbReference type="Gene3D" id="1.20.210.10">
    <property type="entry name" value="Cytochrome c oxidase-like, subunit I domain"/>
    <property type="match status" value="1"/>
</dbReference>
<keyword evidence="3" id="KW-1185">Reference proteome</keyword>
<reference evidence="2" key="1">
    <citation type="submission" date="2021-06" db="EMBL/GenBank/DDBJ databases">
        <authorList>
            <person name="Kallberg Y."/>
            <person name="Tangrot J."/>
            <person name="Rosling A."/>
        </authorList>
    </citation>
    <scope>NUCLEOTIDE SEQUENCE</scope>
    <source>
        <strain evidence="2">UK204</strain>
    </source>
</reference>
<evidence type="ECO:0000313" key="2">
    <source>
        <dbReference type="EMBL" id="CAG8727010.1"/>
    </source>
</evidence>
<comment type="caution">
    <text evidence="2">The sequence shown here is derived from an EMBL/GenBank/DDBJ whole genome shotgun (WGS) entry which is preliminary data.</text>
</comment>
<accession>A0A9N9NF15</accession>
<evidence type="ECO:0000313" key="3">
    <source>
        <dbReference type="Proteomes" id="UP000789570"/>
    </source>
</evidence>
<dbReference type="AlphaFoldDB" id="A0A9N9NF15"/>
<dbReference type="GO" id="GO:0005739">
    <property type="term" value="C:mitochondrion"/>
    <property type="evidence" value="ECO:0007669"/>
    <property type="project" value="UniProtKB-ARBA"/>
</dbReference>
<keyword evidence="1" id="KW-0472">Membrane</keyword>
<feature type="transmembrane region" description="Helical" evidence="1">
    <location>
        <begin position="28"/>
        <end position="49"/>
    </location>
</feature>